<evidence type="ECO:0000256" key="1">
    <source>
        <dbReference type="ARBA" id="ARBA00004162"/>
    </source>
</evidence>
<sequence>MKKGIVMEKHRNYIIVMRKDGAFQKAIPLDNAAVGMEVSYQPINGKHRPLSHYITGKKYFWFQATAFACILLLLIPIYFMMDGDETYAYVNITINPSLELEIDDHLKVQSIAPLNEDAEQLLHQMTDYEGNQLEYVIEQIITESEEAKLLQNGKNMLIGVSYMPETHEVSVTNVIDQYFLDTDWAVTAFQVPSKIRKQAHENKQSMNELMATNLIESETASDKEVEHEAESPVDDEDREIIHSFYNDHDNHSGSASEKEEADISEDKEPSDETGAYKNDQTEQSAKPASQNETTDPSELKAENGKKNGHENQNASIHNNTDHEEEDHDHGKVKGHDKSQHHSGKAKESNEKAKGHEKAKENNGKAKGHQQGNSEKGHPGHNGKGPK</sequence>
<proteinExistence type="predicted"/>
<feature type="transmembrane region" description="Helical" evidence="7">
    <location>
        <begin position="59"/>
        <end position="81"/>
    </location>
</feature>
<feature type="domain" description="RsgI N-terminal anti-sigma" evidence="8">
    <location>
        <begin position="2"/>
        <end position="49"/>
    </location>
</feature>
<dbReference type="PROSITE" id="PS51849">
    <property type="entry name" value="RSGI_N"/>
    <property type="match status" value="1"/>
</dbReference>
<keyword evidence="2" id="KW-1003">Cell membrane</keyword>
<dbReference type="RefSeq" id="WP_090233283.1">
    <property type="nucleotide sequence ID" value="NZ_FOJW01000002.1"/>
</dbReference>
<keyword evidence="10" id="KW-1185">Reference proteome</keyword>
<dbReference type="OrthoDB" id="9800626at2"/>
<dbReference type="Pfam" id="PF23750">
    <property type="entry name" value="RsgI_M"/>
    <property type="match status" value="1"/>
</dbReference>
<keyword evidence="5 7" id="KW-0472">Membrane</keyword>
<evidence type="ECO:0000256" key="5">
    <source>
        <dbReference type="ARBA" id="ARBA00023136"/>
    </source>
</evidence>
<feature type="compositionally biased region" description="Basic and acidic residues" evidence="6">
    <location>
        <begin position="297"/>
        <end position="309"/>
    </location>
</feature>
<evidence type="ECO:0000256" key="3">
    <source>
        <dbReference type="ARBA" id="ARBA00022692"/>
    </source>
</evidence>
<evidence type="ECO:0000256" key="7">
    <source>
        <dbReference type="SAM" id="Phobius"/>
    </source>
</evidence>
<evidence type="ECO:0000313" key="10">
    <source>
        <dbReference type="Proteomes" id="UP000198642"/>
    </source>
</evidence>
<reference evidence="9 10" key="1">
    <citation type="submission" date="2016-10" db="EMBL/GenBank/DDBJ databases">
        <authorList>
            <person name="de Groot N.N."/>
        </authorList>
    </citation>
    <scope>NUCLEOTIDE SEQUENCE [LARGE SCALE GENOMIC DNA]</scope>
    <source>
        <strain evidence="9 10">CGMCC 1.3702</strain>
    </source>
</reference>
<dbReference type="InterPro" id="IPR024449">
    <property type="entry name" value="Anti-sigma_RsgI_N"/>
</dbReference>
<evidence type="ECO:0000256" key="4">
    <source>
        <dbReference type="ARBA" id="ARBA00022989"/>
    </source>
</evidence>
<feature type="compositionally biased region" description="Basic and acidic residues" evidence="6">
    <location>
        <begin position="327"/>
        <end position="363"/>
    </location>
</feature>
<dbReference type="InterPro" id="IPR055431">
    <property type="entry name" value="RsgI_M"/>
</dbReference>
<gene>
    <name evidence="9" type="ORF">SAMN04488072_10224</name>
</gene>
<keyword evidence="3 7" id="KW-0812">Transmembrane</keyword>
<organism evidence="9 10">
    <name type="scientific">Lentibacillus halodurans</name>
    <dbReference type="NCBI Taxonomy" id="237679"/>
    <lineage>
        <taxon>Bacteria</taxon>
        <taxon>Bacillati</taxon>
        <taxon>Bacillota</taxon>
        <taxon>Bacilli</taxon>
        <taxon>Bacillales</taxon>
        <taxon>Bacillaceae</taxon>
        <taxon>Lentibacillus</taxon>
    </lineage>
</organism>
<accession>A0A1I0VWF9</accession>
<dbReference type="Pfam" id="PF12791">
    <property type="entry name" value="RsgI_N"/>
    <property type="match status" value="1"/>
</dbReference>
<evidence type="ECO:0000313" key="9">
    <source>
        <dbReference type="EMBL" id="SFA80775.1"/>
    </source>
</evidence>
<evidence type="ECO:0000259" key="8">
    <source>
        <dbReference type="PROSITE" id="PS51849"/>
    </source>
</evidence>
<feature type="region of interest" description="Disordered" evidence="6">
    <location>
        <begin position="219"/>
        <end position="238"/>
    </location>
</feature>
<dbReference type="EMBL" id="FOJW01000002">
    <property type="protein sequence ID" value="SFA80775.1"/>
    <property type="molecule type" value="Genomic_DNA"/>
</dbReference>
<feature type="compositionally biased region" description="Acidic residues" evidence="6">
    <location>
        <begin position="259"/>
        <end position="271"/>
    </location>
</feature>
<name>A0A1I0VWF9_9BACI</name>
<keyword evidence="4 7" id="KW-1133">Transmembrane helix</keyword>
<dbReference type="GO" id="GO:0005886">
    <property type="term" value="C:plasma membrane"/>
    <property type="evidence" value="ECO:0007669"/>
    <property type="project" value="UniProtKB-SubCell"/>
</dbReference>
<protein>
    <recommendedName>
        <fullName evidence="8">RsgI N-terminal anti-sigma domain-containing protein</fullName>
    </recommendedName>
</protein>
<feature type="region of interest" description="Disordered" evidence="6">
    <location>
        <begin position="245"/>
        <end position="386"/>
    </location>
</feature>
<evidence type="ECO:0000256" key="6">
    <source>
        <dbReference type="SAM" id="MobiDB-lite"/>
    </source>
</evidence>
<comment type="subcellular location">
    <subcellularLocation>
        <location evidence="1">Cell membrane</location>
        <topology evidence="1">Single-pass membrane protein</topology>
    </subcellularLocation>
</comment>
<dbReference type="STRING" id="237679.SAMN04488072_10224"/>
<evidence type="ECO:0000256" key="2">
    <source>
        <dbReference type="ARBA" id="ARBA00022475"/>
    </source>
</evidence>
<feature type="compositionally biased region" description="Basic and acidic residues" evidence="6">
    <location>
        <begin position="220"/>
        <end position="230"/>
    </location>
</feature>
<dbReference type="AlphaFoldDB" id="A0A1I0VWF9"/>
<feature type="compositionally biased region" description="Polar residues" evidence="6">
    <location>
        <begin position="281"/>
        <end position="296"/>
    </location>
</feature>
<dbReference type="Proteomes" id="UP000198642">
    <property type="component" value="Unassembled WGS sequence"/>
</dbReference>